<dbReference type="AlphaFoldDB" id="A0A9W9YQL9"/>
<keyword evidence="3" id="KW-1185">Reference proteome</keyword>
<comment type="caution">
    <text evidence="2">The sequence shown here is derived from an EMBL/GenBank/DDBJ whole genome shotgun (WGS) entry which is preliminary data.</text>
</comment>
<sequence>MATNSGYQHQDDDILDRGEHELIIYDHDVDSTVSGQAPVVSSSVPPTFDIHAQDGPDRPRSSTSVARPTLDIHAKVVELTEEPEVVGNVSENMSSFGLQSIHTRKGEYDGRTAEVASIGMTLFDLCDANMRPFVTHTLDELVWQARESWGQYVF</sequence>
<dbReference type="OrthoDB" id="10624780at2759"/>
<protein>
    <submittedName>
        <fullName evidence="2">Uncharacterized protein</fullName>
    </submittedName>
</protein>
<accession>A0A9W9YQL9</accession>
<dbReference type="EMBL" id="MU827306">
    <property type="protein sequence ID" value="KAJ7363177.1"/>
    <property type="molecule type" value="Genomic_DNA"/>
</dbReference>
<name>A0A9W9YQL9_9CNID</name>
<proteinExistence type="predicted"/>
<reference evidence="2" key="1">
    <citation type="submission" date="2023-01" db="EMBL/GenBank/DDBJ databases">
        <title>Genome assembly of the deep-sea coral Lophelia pertusa.</title>
        <authorList>
            <person name="Herrera S."/>
            <person name="Cordes E."/>
        </authorList>
    </citation>
    <scope>NUCLEOTIDE SEQUENCE</scope>
    <source>
        <strain evidence="2">USNM1676648</strain>
        <tissue evidence="2">Polyp</tissue>
    </source>
</reference>
<dbReference type="Proteomes" id="UP001163046">
    <property type="component" value="Unassembled WGS sequence"/>
</dbReference>
<evidence type="ECO:0000313" key="3">
    <source>
        <dbReference type="Proteomes" id="UP001163046"/>
    </source>
</evidence>
<organism evidence="2 3">
    <name type="scientific">Desmophyllum pertusum</name>
    <dbReference type="NCBI Taxonomy" id="174260"/>
    <lineage>
        <taxon>Eukaryota</taxon>
        <taxon>Metazoa</taxon>
        <taxon>Cnidaria</taxon>
        <taxon>Anthozoa</taxon>
        <taxon>Hexacorallia</taxon>
        <taxon>Scleractinia</taxon>
        <taxon>Caryophylliina</taxon>
        <taxon>Caryophylliidae</taxon>
        <taxon>Desmophyllum</taxon>
    </lineage>
</organism>
<evidence type="ECO:0000313" key="2">
    <source>
        <dbReference type="EMBL" id="KAJ7363177.1"/>
    </source>
</evidence>
<feature type="compositionally biased region" description="Basic and acidic residues" evidence="1">
    <location>
        <begin position="51"/>
        <end position="60"/>
    </location>
</feature>
<evidence type="ECO:0000256" key="1">
    <source>
        <dbReference type="SAM" id="MobiDB-lite"/>
    </source>
</evidence>
<gene>
    <name evidence="2" type="ORF">OS493_011456</name>
</gene>
<feature type="region of interest" description="Disordered" evidence="1">
    <location>
        <begin position="37"/>
        <end position="67"/>
    </location>
</feature>